<sequence length="224" mass="25276">MAQFLFTMCFLLFMIKSVLASPLSTSASAFNDLSTLSELIDTSLNNPSSKFTPLISRGDVQQPAEHTHLMTAPGLEDIADPPVNGTTAEYVRGSGMCSLHLWEAEACGRHYKTKRYAALELRNSGGDIIVHPERGANDGKGINIDQPWEVKSQLPYVLVIDGNGKDNNVQFRYMRYGWMSNTKRGGPQDPYCNQGGWDPRERYWYCSIDKYIVRRKQMDCFFPC</sequence>
<proteinExistence type="predicted"/>
<accession>A0A1J9QKS7</accession>
<evidence type="ECO:0000313" key="2">
    <source>
        <dbReference type="EMBL" id="OJD16791.1"/>
    </source>
</evidence>
<dbReference type="OrthoDB" id="21678at2759"/>
<feature type="chain" id="PRO_5009656552" evidence="1">
    <location>
        <begin position="21"/>
        <end position="224"/>
    </location>
</feature>
<protein>
    <submittedName>
        <fullName evidence="2">Uncharacterized protein</fullName>
    </submittedName>
</protein>
<dbReference type="Proteomes" id="UP000182235">
    <property type="component" value="Unassembled WGS sequence"/>
</dbReference>
<keyword evidence="3" id="KW-1185">Reference proteome</keyword>
<dbReference type="AlphaFoldDB" id="A0A1J9QKS7"/>
<comment type="caution">
    <text evidence="2">The sequence shown here is derived from an EMBL/GenBank/DDBJ whole genome shotgun (WGS) entry which is preliminary data.</text>
</comment>
<dbReference type="EMBL" id="LGRN01000092">
    <property type="protein sequence ID" value="OJD16791.1"/>
    <property type="molecule type" value="Genomic_DNA"/>
</dbReference>
<evidence type="ECO:0000256" key="1">
    <source>
        <dbReference type="SAM" id="SignalP"/>
    </source>
</evidence>
<evidence type="ECO:0000313" key="3">
    <source>
        <dbReference type="Proteomes" id="UP000182235"/>
    </source>
</evidence>
<gene>
    <name evidence="2" type="ORF">AJ78_03081</name>
</gene>
<dbReference type="STRING" id="1447872.A0A1J9QKS7"/>
<feature type="signal peptide" evidence="1">
    <location>
        <begin position="1"/>
        <end position="20"/>
    </location>
</feature>
<reference evidence="2 3" key="1">
    <citation type="submission" date="2015-07" db="EMBL/GenBank/DDBJ databases">
        <title>Emmonsia species relationships and genome sequence.</title>
        <authorList>
            <consortium name="The Broad Institute Genomics Platform"/>
            <person name="Cuomo C.A."/>
            <person name="Munoz J.F."/>
            <person name="Imamovic A."/>
            <person name="Priest M.E."/>
            <person name="Young S."/>
            <person name="Clay O.K."/>
            <person name="McEwen J.G."/>
        </authorList>
    </citation>
    <scope>NUCLEOTIDE SEQUENCE [LARGE SCALE GENOMIC DNA]</scope>
    <source>
        <strain evidence="2 3">UAMH 9510</strain>
    </source>
</reference>
<dbReference type="VEuPathDB" id="FungiDB:AJ78_03081"/>
<organism evidence="2 3">
    <name type="scientific">Emergomyces pasteurianus Ep9510</name>
    <dbReference type="NCBI Taxonomy" id="1447872"/>
    <lineage>
        <taxon>Eukaryota</taxon>
        <taxon>Fungi</taxon>
        <taxon>Dikarya</taxon>
        <taxon>Ascomycota</taxon>
        <taxon>Pezizomycotina</taxon>
        <taxon>Eurotiomycetes</taxon>
        <taxon>Eurotiomycetidae</taxon>
        <taxon>Onygenales</taxon>
        <taxon>Ajellomycetaceae</taxon>
        <taxon>Emergomyces</taxon>
    </lineage>
</organism>
<name>A0A1J9QKS7_9EURO</name>
<keyword evidence="1" id="KW-0732">Signal</keyword>